<organism evidence="3 4">
    <name type="scientific">Pedobacter antarcticus 4BY</name>
    <dbReference type="NCBI Taxonomy" id="1358423"/>
    <lineage>
        <taxon>Bacteria</taxon>
        <taxon>Pseudomonadati</taxon>
        <taxon>Bacteroidota</taxon>
        <taxon>Sphingobacteriia</taxon>
        <taxon>Sphingobacteriales</taxon>
        <taxon>Sphingobacteriaceae</taxon>
        <taxon>Pedobacter</taxon>
    </lineage>
</organism>
<comment type="caution">
    <text evidence="3">The sequence shown here is derived from an EMBL/GenBank/DDBJ whole genome shotgun (WGS) entry which is preliminary data.</text>
</comment>
<dbReference type="GO" id="GO:0016757">
    <property type="term" value="F:glycosyltransferase activity"/>
    <property type="evidence" value="ECO:0007669"/>
    <property type="project" value="InterPro"/>
</dbReference>
<dbReference type="SUPFAM" id="SSF53756">
    <property type="entry name" value="UDP-Glycosyltransferase/glycogen phosphorylase"/>
    <property type="match status" value="1"/>
</dbReference>
<dbReference type="eggNOG" id="COG0438">
    <property type="taxonomic scope" value="Bacteria"/>
</dbReference>
<sequence>MKIVYCILGTFNSGGMERVLANKANYLATQGHELIIVTTDQKDRNSYFEMDNRISMYDLAINYAGTEKNTLGRLLSYPGKQWMHRKRLSTLLKSLKADVVVSMFDHDASFLYKLKDGSKKMLEIHFSRYKRLQYGRRGIRKLIDQFRSRTDLDTAKKYDSFVVLTHEDKGYWGDLPNINVIPNSNSFIPQAQAPLLEKKVIAVGRYDYQKGFDELIQAWKHVYKVHPDWSLSIFGQGPLADGLQNLINDLGLQGVVFLRAPVKNIENEYLSSSILAMTSRYEGLPMALLEGQVCGLPLVSYACKCGPKDIIRDGENGFLLREGDQAELARKLIHLMDDTGLRVQMGQNSRLLSSNYAEDLIMHQWLSLFKQITSKDVAPNKLPIC</sequence>
<accession>A0A081PBW4</accession>
<dbReference type="Proteomes" id="UP000028007">
    <property type="component" value="Unassembled WGS sequence"/>
</dbReference>
<dbReference type="Pfam" id="PF00534">
    <property type="entry name" value="Glycos_transf_1"/>
    <property type="match status" value="1"/>
</dbReference>
<dbReference type="AlphaFoldDB" id="A0A081PBW4"/>
<keyword evidence="4" id="KW-1185">Reference proteome</keyword>
<evidence type="ECO:0000313" key="3">
    <source>
        <dbReference type="EMBL" id="KEQ28187.1"/>
    </source>
</evidence>
<name>A0A081PBW4_9SPHI</name>
<evidence type="ECO:0000259" key="1">
    <source>
        <dbReference type="Pfam" id="PF00534"/>
    </source>
</evidence>
<evidence type="ECO:0000313" key="4">
    <source>
        <dbReference type="Proteomes" id="UP000028007"/>
    </source>
</evidence>
<dbReference type="InterPro" id="IPR028098">
    <property type="entry name" value="Glyco_trans_4-like_N"/>
</dbReference>
<feature type="domain" description="Glycosyl transferase family 1" evidence="1">
    <location>
        <begin position="193"/>
        <end position="350"/>
    </location>
</feature>
<dbReference type="PANTHER" id="PTHR12526:SF630">
    <property type="entry name" value="GLYCOSYLTRANSFERASE"/>
    <property type="match status" value="1"/>
</dbReference>
<dbReference type="Pfam" id="PF13439">
    <property type="entry name" value="Glyco_transf_4"/>
    <property type="match status" value="1"/>
</dbReference>
<dbReference type="CDD" id="cd03820">
    <property type="entry name" value="GT4_AmsD-like"/>
    <property type="match status" value="1"/>
</dbReference>
<protein>
    <submittedName>
        <fullName evidence="3">Glycosyl transferase family 1</fullName>
    </submittedName>
</protein>
<gene>
    <name evidence="3" type="ORF">N180_00690</name>
</gene>
<evidence type="ECO:0000259" key="2">
    <source>
        <dbReference type="Pfam" id="PF13439"/>
    </source>
</evidence>
<reference evidence="3 4" key="1">
    <citation type="journal article" date="1992" name="Int. J. Syst. Bacteriol.">
        <title>Sphingobacterium antarcticus sp. nov. a Psychrotrophic Bacterium from the Soils of Schirmacher Oasis, Antarctica.</title>
        <authorList>
            <person name="Shivaji S."/>
            <person name="Ray M.K."/>
            <person name="Rao N.S."/>
            <person name="Saiserr L."/>
            <person name="Jagannadham M.V."/>
            <person name="Kumar G.S."/>
            <person name="Reddy G."/>
            <person name="Bhargava P.M."/>
        </authorList>
    </citation>
    <scope>NUCLEOTIDE SEQUENCE [LARGE SCALE GENOMIC DNA]</scope>
    <source>
        <strain evidence="3 4">4BY</strain>
    </source>
</reference>
<dbReference type="RefSeq" id="WP_037444780.1">
    <property type="nucleotide sequence ID" value="NZ_JNFF01000117.1"/>
</dbReference>
<dbReference type="PANTHER" id="PTHR12526">
    <property type="entry name" value="GLYCOSYLTRANSFERASE"/>
    <property type="match status" value="1"/>
</dbReference>
<feature type="domain" description="Glycosyltransferase subfamily 4-like N-terminal" evidence="2">
    <location>
        <begin position="14"/>
        <end position="183"/>
    </location>
</feature>
<dbReference type="InterPro" id="IPR001296">
    <property type="entry name" value="Glyco_trans_1"/>
</dbReference>
<dbReference type="Gene3D" id="3.40.50.2000">
    <property type="entry name" value="Glycogen Phosphorylase B"/>
    <property type="match status" value="2"/>
</dbReference>
<dbReference type="EMBL" id="JNFF01000117">
    <property type="protein sequence ID" value="KEQ28187.1"/>
    <property type="molecule type" value="Genomic_DNA"/>
</dbReference>
<keyword evidence="3" id="KW-0808">Transferase</keyword>
<proteinExistence type="predicted"/>
<dbReference type="OrthoDB" id="9811239at2"/>